<dbReference type="Gene3D" id="3.40.640.10">
    <property type="entry name" value="Type I PLP-dependent aspartate aminotransferase-like (Major domain)"/>
    <property type="match status" value="1"/>
</dbReference>
<organism evidence="12 13">
    <name type="scientific">Clostridium magnum DSM 2767</name>
    <dbReference type="NCBI Taxonomy" id="1121326"/>
    <lineage>
        <taxon>Bacteria</taxon>
        <taxon>Bacillati</taxon>
        <taxon>Bacillota</taxon>
        <taxon>Clostridia</taxon>
        <taxon>Eubacteriales</taxon>
        <taxon>Clostridiaceae</taxon>
        <taxon>Clostridium</taxon>
    </lineage>
</organism>
<gene>
    <name evidence="12" type="primary">lysN_4</name>
    <name evidence="12" type="ORF">CLMAG_16870</name>
</gene>
<dbReference type="PRINTS" id="PR00035">
    <property type="entry name" value="HTHGNTR"/>
</dbReference>
<comment type="similarity">
    <text evidence="3">Belongs to the class-I pyridoxal-phosphate-dependent aminotransferase family.</text>
</comment>
<proteinExistence type="inferred from homology"/>
<dbReference type="EMBL" id="LWAE01000002">
    <property type="protein sequence ID" value="KZL91881.1"/>
    <property type="molecule type" value="Genomic_DNA"/>
</dbReference>
<dbReference type="CDD" id="cd07377">
    <property type="entry name" value="WHTH_GntR"/>
    <property type="match status" value="1"/>
</dbReference>
<dbReference type="PANTHER" id="PTHR46577:SF2">
    <property type="entry name" value="TRANSCRIPTIONAL REGULATORY PROTEIN"/>
    <property type="match status" value="1"/>
</dbReference>
<keyword evidence="8" id="KW-0805">Transcription regulation</keyword>
<keyword evidence="7" id="KW-0663">Pyridoxal phosphate</keyword>
<dbReference type="STRING" id="1121326.CLMAG_16870"/>
<dbReference type="SMART" id="SM00345">
    <property type="entry name" value="HTH_GNTR"/>
    <property type="match status" value="1"/>
</dbReference>
<dbReference type="Pfam" id="PF00392">
    <property type="entry name" value="GntR"/>
    <property type="match status" value="1"/>
</dbReference>
<keyword evidence="13" id="KW-1185">Reference proteome</keyword>
<evidence type="ECO:0000259" key="11">
    <source>
        <dbReference type="PROSITE" id="PS50949"/>
    </source>
</evidence>
<evidence type="ECO:0000256" key="8">
    <source>
        <dbReference type="ARBA" id="ARBA00023015"/>
    </source>
</evidence>
<keyword evidence="10" id="KW-0804">Transcription</keyword>
<feature type="domain" description="HTH gntR-type" evidence="11">
    <location>
        <begin position="11"/>
        <end position="79"/>
    </location>
</feature>
<reference evidence="12 13" key="1">
    <citation type="submission" date="2016-04" db="EMBL/GenBank/DDBJ databases">
        <title>Genome sequence of Clostridium magnum DSM 2767.</title>
        <authorList>
            <person name="Poehlein A."/>
            <person name="Uhlig R."/>
            <person name="Fischer R."/>
            <person name="Bahl H."/>
            <person name="Daniel R."/>
        </authorList>
    </citation>
    <scope>NUCLEOTIDE SEQUENCE [LARGE SCALE GENOMIC DNA]</scope>
    <source>
        <strain evidence="12 13">DSM 2767</strain>
    </source>
</reference>
<dbReference type="Gene3D" id="3.90.1150.10">
    <property type="entry name" value="Aspartate Aminotransferase, domain 1"/>
    <property type="match status" value="1"/>
</dbReference>
<dbReference type="AlphaFoldDB" id="A0A162SUE6"/>
<dbReference type="Proteomes" id="UP000076603">
    <property type="component" value="Unassembled WGS sequence"/>
</dbReference>
<dbReference type="Gene3D" id="1.10.10.10">
    <property type="entry name" value="Winged helix-like DNA-binding domain superfamily/Winged helix DNA-binding domain"/>
    <property type="match status" value="1"/>
</dbReference>
<evidence type="ECO:0000256" key="9">
    <source>
        <dbReference type="ARBA" id="ARBA00023125"/>
    </source>
</evidence>
<dbReference type="InterPro" id="IPR015424">
    <property type="entry name" value="PyrdxlP-dep_Trfase"/>
</dbReference>
<dbReference type="InterPro" id="IPR036390">
    <property type="entry name" value="WH_DNA-bd_sf"/>
</dbReference>
<protein>
    <submittedName>
        <fullName evidence="12">2-aminoadipate transaminase</fullName>
        <ecNumber evidence="12">2.6.1.39</ecNumber>
    </submittedName>
</protein>
<sequence length="506" mass="57919">MRISINKTISTPIYIQIKNEIREMIYAGTLPKSFSLPSERKLAEELGVSRSTVIKAYEELKTLGLLDSHMGKGTKVIIENYNQLLNNEKHTLPLSWYQFFDSNIAPANDHTIIDIIDMIECKNTIYFSGGIADPELYPVDTIHRLQENLYKKCGKDMLNYSAVEGYYPLRDSISQLMKLRHISSSPKEIMILSGSMQGMDFIARTFITPRDVVIVEEPTFMGALQSFKLAGAKVIGVPMDEEGIKTDILEILLNKYKPKFIYTIPTFQNPSGTLMSLERRYKLLELAYKYQVPIIEDDPYGELRYEGNPIPSLKSLDQYGYVIYLSTFSKILFSGMRVGWIVAPSPVIKKFSIIKQMTDLHTNVPSQYILDSFLREGLYEDHIKSICREYEHKRNVMVKALKKKKNSGISFEIPRGGYYIWCKIPDGILQPQLLLKSSHKGIVYTPGNVFYPEETDGNNYIRLNFTFENTKNICYGIDKLLEAVEESASEIDPLSDYKQSLKKPIV</sequence>
<dbReference type="PROSITE" id="PS50949">
    <property type="entry name" value="HTH_GNTR"/>
    <property type="match status" value="1"/>
</dbReference>
<dbReference type="InterPro" id="IPR015422">
    <property type="entry name" value="PyrdxlP-dep_Trfase_small"/>
</dbReference>
<keyword evidence="9" id="KW-0238">DNA-binding</keyword>
<dbReference type="PANTHER" id="PTHR46577">
    <property type="entry name" value="HTH-TYPE TRANSCRIPTIONAL REGULATORY PROTEIN GABR"/>
    <property type="match status" value="1"/>
</dbReference>
<dbReference type="GO" id="GO:0047536">
    <property type="term" value="F:2-aminoadipate transaminase activity"/>
    <property type="evidence" value="ECO:0007669"/>
    <property type="project" value="UniProtKB-EC"/>
</dbReference>
<dbReference type="GO" id="GO:0003700">
    <property type="term" value="F:DNA-binding transcription factor activity"/>
    <property type="evidence" value="ECO:0007669"/>
    <property type="project" value="InterPro"/>
</dbReference>
<dbReference type="OrthoDB" id="9802328at2"/>
<dbReference type="InterPro" id="IPR015421">
    <property type="entry name" value="PyrdxlP-dep_Trfase_major"/>
</dbReference>
<evidence type="ECO:0000256" key="4">
    <source>
        <dbReference type="ARBA" id="ARBA00011738"/>
    </source>
</evidence>
<dbReference type="SUPFAM" id="SSF46785">
    <property type="entry name" value="Winged helix' DNA-binding domain"/>
    <property type="match status" value="1"/>
</dbReference>
<evidence type="ECO:0000313" key="12">
    <source>
        <dbReference type="EMBL" id="KZL91881.1"/>
    </source>
</evidence>
<dbReference type="InterPro" id="IPR000524">
    <property type="entry name" value="Tscrpt_reg_HTH_GntR"/>
</dbReference>
<dbReference type="FunFam" id="3.40.640.10:FF:000053">
    <property type="entry name" value="Aminotransferase, class I"/>
    <property type="match status" value="1"/>
</dbReference>
<comment type="caution">
    <text evidence="12">The sequence shown here is derived from an EMBL/GenBank/DDBJ whole genome shotgun (WGS) entry which is preliminary data.</text>
</comment>
<keyword evidence="6 12" id="KW-0808">Transferase</keyword>
<evidence type="ECO:0000256" key="7">
    <source>
        <dbReference type="ARBA" id="ARBA00022898"/>
    </source>
</evidence>
<dbReference type="InterPro" id="IPR051446">
    <property type="entry name" value="HTH_trans_reg/aminotransferase"/>
</dbReference>
<evidence type="ECO:0000256" key="5">
    <source>
        <dbReference type="ARBA" id="ARBA00022576"/>
    </source>
</evidence>
<evidence type="ECO:0000313" key="13">
    <source>
        <dbReference type="Proteomes" id="UP000076603"/>
    </source>
</evidence>
<accession>A0A162SUE6</accession>
<evidence type="ECO:0000256" key="10">
    <source>
        <dbReference type="ARBA" id="ARBA00023163"/>
    </source>
</evidence>
<comment type="similarity">
    <text evidence="2">In the C-terminal section; belongs to the class-I pyridoxal-phosphate-dependent aminotransferase family.</text>
</comment>
<evidence type="ECO:0000256" key="6">
    <source>
        <dbReference type="ARBA" id="ARBA00022679"/>
    </source>
</evidence>
<dbReference type="InterPro" id="IPR036388">
    <property type="entry name" value="WH-like_DNA-bd_sf"/>
</dbReference>
<keyword evidence="5 12" id="KW-0032">Aminotransferase</keyword>
<evidence type="ECO:0000256" key="1">
    <source>
        <dbReference type="ARBA" id="ARBA00001933"/>
    </source>
</evidence>
<dbReference type="SUPFAM" id="SSF53383">
    <property type="entry name" value="PLP-dependent transferases"/>
    <property type="match status" value="1"/>
</dbReference>
<comment type="subunit">
    <text evidence="4">Homodimer.</text>
</comment>
<evidence type="ECO:0000256" key="2">
    <source>
        <dbReference type="ARBA" id="ARBA00005384"/>
    </source>
</evidence>
<dbReference type="CDD" id="cd00609">
    <property type="entry name" value="AAT_like"/>
    <property type="match status" value="1"/>
</dbReference>
<dbReference type="EC" id="2.6.1.39" evidence="12"/>
<dbReference type="GO" id="GO:0030170">
    <property type="term" value="F:pyridoxal phosphate binding"/>
    <property type="evidence" value="ECO:0007669"/>
    <property type="project" value="InterPro"/>
</dbReference>
<dbReference type="PATRIC" id="fig|1121326.3.peg.1667"/>
<dbReference type="GO" id="GO:0003677">
    <property type="term" value="F:DNA binding"/>
    <property type="evidence" value="ECO:0007669"/>
    <property type="project" value="UniProtKB-KW"/>
</dbReference>
<dbReference type="Pfam" id="PF00155">
    <property type="entry name" value="Aminotran_1_2"/>
    <property type="match status" value="1"/>
</dbReference>
<evidence type="ECO:0000256" key="3">
    <source>
        <dbReference type="ARBA" id="ARBA00007441"/>
    </source>
</evidence>
<dbReference type="InterPro" id="IPR004839">
    <property type="entry name" value="Aminotransferase_I/II_large"/>
</dbReference>
<dbReference type="RefSeq" id="WP_066620790.1">
    <property type="nucleotide sequence ID" value="NZ_FQXL01000022.1"/>
</dbReference>
<name>A0A162SUE6_9CLOT</name>
<comment type="cofactor">
    <cofactor evidence="1">
        <name>pyridoxal 5'-phosphate</name>
        <dbReference type="ChEBI" id="CHEBI:597326"/>
    </cofactor>
</comment>